<dbReference type="AlphaFoldDB" id="A0A0A9HPR7"/>
<evidence type="ECO:0000313" key="1">
    <source>
        <dbReference type="EMBL" id="JAE37844.1"/>
    </source>
</evidence>
<dbReference type="EMBL" id="GBRH01160052">
    <property type="protein sequence ID" value="JAE37844.1"/>
    <property type="molecule type" value="Transcribed_RNA"/>
</dbReference>
<protein>
    <submittedName>
        <fullName evidence="1">Uncharacterized protein</fullName>
    </submittedName>
</protein>
<organism evidence="1">
    <name type="scientific">Arundo donax</name>
    <name type="common">Giant reed</name>
    <name type="synonym">Donax arundinaceus</name>
    <dbReference type="NCBI Taxonomy" id="35708"/>
    <lineage>
        <taxon>Eukaryota</taxon>
        <taxon>Viridiplantae</taxon>
        <taxon>Streptophyta</taxon>
        <taxon>Embryophyta</taxon>
        <taxon>Tracheophyta</taxon>
        <taxon>Spermatophyta</taxon>
        <taxon>Magnoliopsida</taxon>
        <taxon>Liliopsida</taxon>
        <taxon>Poales</taxon>
        <taxon>Poaceae</taxon>
        <taxon>PACMAD clade</taxon>
        <taxon>Arundinoideae</taxon>
        <taxon>Arundineae</taxon>
        <taxon>Arundo</taxon>
    </lineage>
</organism>
<reference evidence="1" key="2">
    <citation type="journal article" date="2015" name="Data Brief">
        <title>Shoot transcriptome of the giant reed, Arundo donax.</title>
        <authorList>
            <person name="Barrero R.A."/>
            <person name="Guerrero F.D."/>
            <person name="Moolhuijzen P."/>
            <person name="Goolsby J.A."/>
            <person name="Tidwell J."/>
            <person name="Bellgard S.E."/>
            <person name="Bellgard M.I."/>
        </authorList>
    </citation>
    <scope>NUCLEOTIDE SEQUENCE</scope>
    <source>
        <tissue evidence="1">Shoot tissue taken approximately 20 cm above the soil surface</tissue>
    </source>
</reference>
<sequence length="35" mass="4261">MLSSFTSKGLFCWWLLEFGRSKWQFLVRECSSRLM</sequence>
<proteinExistence type="predicted"/>
<reference evidence="1" key="1">
    <citation type="submission" date="2014-09" db="EMBL/GenBank/DDBJ databases">
        <authorList>
            <person name="Magalhaes I.L.F."/>
            <person name="Oliveira U."/>
            <person name="Santos F.R."/>
            <person name="Vidigal T.H.D.A."/>
            <person name="Brescovit A.D."/>
            <person name="Santos A.J."/>
        </authorList>
    </citation>
    <scope>NUCLEOTIDE SEQUENCE</scope>
    <source>
        <tissue evidence="1">Shoot tissue taken approximately 20 cm above the soil surface</tissue>
    </source>
</reference>
<accession>A0A0A9HPR7</accession>
<name>A0A0A9HPR7_ARUDO</name>